<feature type="transmembrane region" description="Helical" evidence="10">
    <location>
        <begin position="363"/>
        <end position="385"/>
    </location>
</feature>
<feature type="transmembrane region" description="Helical" evidence="10">
    <location>
        <begin position="120"/>
        <end position="137"/>
    </location>
</feature>
<keyword evidence="3 10" id="KW-0813">Transport</keyword>
<dbReference type="SUPFAM" id="SSF103491">
    <property type="entry name" value="Preprotein translocase SecY subunit"/>
    <property type="match status" value="1"/>
</dbReference>
<dbReference type="InterPro" id="IPR030659">
    <property type="entry name" value="SecY_CS"/>
</dbReference>
<dbReference type="GO" id="GO:0065002">
    <property type="term" value="P:intracellular protein transmembrane transport"/>
    <property type="evidence" value="ECO:0007669"/>
    <property type="project" value="UniProtKB-UniRule"/>
</dbReference>
<evidence type="ECO:0000256" key="6">
    <source>
        <dbReference type="ARBA" id="ARBA00022989"/>
    </source>
</evidence>
<comment type="similarity">
    <text evidence="2 10 11">Belongs to the SecY/SEC61-alpha family.</text>
</comment>
<dbReference type="PRINTS" id="PR00303">
    <property type="entry name" value="SECYTRNLCASE"/>
</dbReference>
<dbReference type="Gene3D" id="1.10.3370.10">
    <property type="entry name" value="SecY subunit domain"/>
    <property type="match status" value="1"/>
</dbReference>
<dbReference type="GO" id="GO:0006605">
    <property type="term" value="P:protein targeting"/>
    <property type="evidence" value="ECO:0007669"/>
    <property type="project" value="UniProtKB-UniRule"/>
</dbReference>
<feature type="transmembrane region" description="Helical" evidence="10">
    <location>
        <begin position="74"/>
        <end position="99"/>
    </location>
</feature>
<evidence type="ECO:0000256" key="10">
    <source>
        <dbReference type="HAMAP-Rule" id="MF_01465"/>
    </source>
</evidence>
<keyword evidence="4 10" id="KW-0812">Transmembrane</keyword>
<evidence type="ECO:0000256" key="7">
    <source>
        <dbReference type="ARBA" id="ARBA00023010"/>
    </source>
</evidence>
<keyword evidence="5 10" id="KW-0653">Protein transport</keyword>
<evidence type="ECO:0000256" key="9">
    <source>
        <dbReference type="ARBA" id="ARBA00039733"/>
    </source>
</evidence>
<comment type="caution">
    <text evidence="10">Lacks conserved residue(s) required for the propagation of feature annotation.</text>
</comment>
<comment type="subunit">
    <text evidence="10">Component of the Sec protein translocase complex. Heterotrimer consisting of SecY, SecE and SecG subunits. The heterotrimers can form oligomers, although 1 heterotrimer is thought to be able to translocate proteins. Interacts with the ribosome. Interacts with SecDF, and other proteins may be involved. Interacts with SecA.</text>
</comment>
<evidence type="ECO:0000256" key="1">
    <source>
        <dbReference type="ARBA" id="ARBA00004141"/>
    </source>
</evidence>
<keyword evidence="10" id="KW-1003">Cell membrane</keyword>
<keyword evidence="8 10" id="KW-0472">Membrane</keyword>
<protein>
    <recommendedName>
        <fullName evidence="9 10">Protein translocase subunit SecY</fullName>
    </recommendedName>
</protein>
<dbReference type="InterPro" id="IPR002208">
    <property type="entry name" value="SecY/SEC61-alpha"/>
</dbReference>
<gene>
    <name evidence="10" type="primary">secY</name>
    <name evidence="12" type="ORF">COV08_00395</name>
</gene>
<dbReference type="Pfam" id="PF00344">
    <property type="entry name" value="SecY"/>
    <property type="match status" value="1"/>
</dbReference>
<dbReference type="PIRSF" id="PIRSF004557">
    <property type="entry name" value="SecY"/>
    <property type="match status" value="1"/>
</dbReference>
<dbReference type="InterPro" id="IPR023201">
    <property type="entry name" value="SecY_dom_sf"/>
</dbReference>
<comment type="subcellular location">
    <subcellularLocation>
        <location evidence="10">Cell membrane</location>
        <topology evidence="10">Multi-pass membrane protein</topology>
    </subcellularLocation>
    <subcellularLocation>
        <location evidence="1">Membrane</location>
        <topology evidence="1">Multi-pass membrane protein</topology>
    </subcellularLocation>
</comment>
<feature type="transmembrane region" description="Helical" evidence="10">
    <location>
        <begin position="152"/>
        <end position="169"/>
    </location>
</feature>
<sequence>MINTFFTKLKLVLVDSGLRQRLFFVLAVLALFRLGASIPIPGVNLLALERFLSDNQFFGLLNIFSGGGLSNLSIMMLGVGPFITASIIFQLLTLIFPALKQMYHEEGQAGRRKIAQYSRLLTVPLCVVQGLSLLVLLERQGILLNLTAFDRLLNIVVVTAGSILLMWLGELISEYGIGNGVSMLIFAGIVSALPSTVSQLWLTANLAQAPVYLGFVAVAIAVLLAIVFITEAERPIPITYAKRVRGMKIYGGTSTYLPIRVNNTGVMPIIFAISIILFPQMLANFFVTHGNVLIQTVSNAVISFLNNPWAYGGLYFFLVMAFTYFYSAVTFDPQAISENLQKSGAFIPGVRPGHSTAVYISNILTRLTLIGAVFLGLVALLPIVLQSLTGLSALAIGGTSLLIVVSVAIEFVKQINAQISMREY</sequence>
<evidence type="ECO:0000256" key="4">
    <source>
        <dbReference type="ARBA" id="ARBA00022692"/>
    </source>
</evidence>
<feature type="transmembrane region" description="Helical" evidence="10">
    <location>
        <begin position="181"/>
        <end position="203"/>
    </location>
</feature>
<evidence type="ECO:0000256" key="11">
    <source>
        <dbReference type="RuleBase" id="RU004349"/>
    </source>
</evidence>
<accession>A0A2H0RIR2</accession>
<evidence type="ECO:0000313" key="12">
    <source>
        <dbReference type="EMBL" id="PIR46378.1"/>
    </source>
</evidence>
<organism evidence="12 13">
    <name type="scientific">Candidatus Vogelbacteria bacterium CG10_big_fil_rev_8_21_14_0_10_49_38</name>
    <dbReference type="NCBI Taxonomy" id="1975043"/>
    <lineage>
        <taxon>Bacteria</taxon>
        <taxon>Candidatus Vogeliibacteriota</taxon>
    </lineage>
</organism>
<name>A0A2H0RIR2_9BACT</name>
<dbReference type="Proteomes" id="UP000230431">
    <property type="component" value="Unassembled WGS sequence"/>
</dbReference>
<evidence type="ECO:0000256" key="8">
    <source>
        <dbReference type="ARBA" id="ARBA00023136"/>
    </source>
</evidence>
<proteinExistence type="inferred from homology"/>
<dbReference type="FunFam" id="1.10.3370.10:FF:000001">
    <property type="entry name" value="Preprotein translocase subunit SecY"/>
    <property type="match status" value="1"/>
</dbReference>
<evidence type="ECO:0000256" key="3">
    <source>
        <dbReference type="ARBA" id="ARBA00022448"/>
    </source>
</evidence>
<dbReference type="NCBIfam" id="TIGR00967">
    <property type="entry name" value="3a0501s007"/>
    <property type="match status" value="1"/>
</dbReference>
<dbReference type="HAMAP" id="MF_01465">
    <property type="entry name" value="SecY"/>
    <property type="match status" value="1"/>
</dbReference>
<keyword evidence="6 10" id="KW-1133">Transmembrane helix</keyword>
<dbReference type="GO" id="GO:0005886">
    <property type="term" value="C:plasma membrane"/>
    <property type="evidence" value="ECO:0007669"/>
    <property type="project" value="UniProtKB-SubCell"/>
</dbReference>
<evidence type="ECO:0000256" key="5">
    <source>
        <dbReference type="ARBA" id="ARBA00022927"/>
    </source>
</evidence>
<feature type="transmembrane region" description="Helical" evidence="10">
    <location>
        <begin position="209"/>
        <end position="229"/>
    </location>
</feature>
<dbReference type="PANTHER" id="PTHR10906">
    <property type="entry name" value="SECY/SEC61-ALPHA FAMILY MEMBER"/>
    <property type="match status" value="1"/>
</dbReference>
<comment type="function">
    <text evidence="10">The central subunit of the protein translocation channel SecYEG. Consists of two halves formed by TMs 1-5 and 6-10. These two domains form a lateral gate at the front which open onto the bilayer between TMs 2 and 7, and are clamped together by SecE at the back. The channel is closed by both a pore ring composed of hydrophobic SecY resides and a short helix (helix 2A) on the extracellular side of the membrane which forms a plug. The plug probably moves laterally to allow the channel to open. The ring and the pore may move independently.</text>
</comment>
<feature type="transmembrane region" description="Helical" evidence="10">
    <location>
        <begin position="391"/>
        <end position="412"/>
    </location>
</feature>
<reference evidence="12 13" key="1">
    <citation type="submission" date="2017-09" db="EMBL/GenBank/DDBJ databases">
        <title>Depth-based differentiation of microbial function through sediment-hosted aquifers and enrichment of novel symbionts in the deep terrestrial subsurface.</title>
        <authorList>
            <person name="Probst A.J."/>
            <person name="Ladd B."/>
            <person name="Jarett J.K."/>
            <person name="Geller-Mcgrath D.E."/>
            <person name="Sieber C.M."/>
            <person name="Emerson J.B."/>
            <person name="Anantharaman K."/>
            <person name="Thomas B.C."/>
            <person name="Malmstrom R."/>
            <person name="Stieglmeier M."/>
            <person name="Klingl A."/>
            <person name="Woyke T."/>
            <person name="Ryan C.M."/>
            <person name="Banfield J.F."/>
        </authorList>
    </citation>
    <scope>NUCLEOTIDE SEQUENCE [LARGE SCALE GENOMIC DNA]</scope>
    <source>
        <strain evidence="12">CG10_big_fil_rev_8_21_14_0_10_49_38</strain>
    </source>
</reference>
<comment type="caution">
    <text evidence="12">The sequence shown here is derived from an EMBL/GenBank/DDBJ whole genome shotgun (WGS) entry which is preliminary data.</text>
</comment>
<dbReference type="PROSITE" id="PS00755">
    <property type="entry name" value="SECY_1"/>
    <property type="match status" value="1"/>
</dbReference>
<dbReference type="GO" id="GO:0043952">
    <property type="term" value="P:protein transport by the Sec complex"/>
    <property type="evidence" value="ECO:0007669"/>
    <property type="project" value="UniProtKB-UniRule"/>
</dbReference>
<keyword evidence="7 10" id="KW-0811">Translocation</keyword>
<evidence type="ECO:0000313" key="13">
    <source>
        <dbReference type="Proteomes" id="UP000230431"/>
    </source>
</evidence>
<dbReference type="AlphaFoldDB" id="A0A2H0RIR2"/>
<feature type="transmembrane region" description="Helical" evidence="10">
    <location>
        <begin position="309"/>
        <end position="329"/>
    </location>
</feature>
<feature type="transmembrane region" description="Helical" evidence="10">
    <location>
        <begin position="269"/>
        <end position="289"/>
    </location>
</feature>
<dbReference type="EMBL" id="PCYK01000003">
    <property type="protein sequence ID" value="PIR46378.1"/>
    <property type="molecule type" value="Genomic_DNA"/>
</dbReference>
<dbReference type="InterPro" id="IPR026593">
    <property type="entry name" value="SecY"/>
</dbReference>
<evidence type="ECO:0000256" key="2">
    <source>
        <dbReference type="ARBA" id="ARBA00005751"/>
    </source>
</evidence>